<dbReference type="Proteomes" id="UP000538196">
    <property type="component" value="Unassembled WGS sequence"/>
</dbReference>
<proteinExistence type="predicted"/>
<comment type="caution">
    <text evidence="2">The sequence shown here is derived from an EMBL/GenBank/DDBJ whole genome shotgun (WGS) entry which is preliminary data.</text>
</comment>
<dbReference type="PANTHER" id="PTHR39339">
    <property type="entry name" value="SLR1444 PROTEIN"/>
    <property type="match status" value="1"/>
</dbReference>
<keyword evidence="3" id="KW-1185">Reference proteome</keyword>
<dbReference type="Pfam" id="PF05235">
    <property type="entry name" value="CHAD"/>
    <property type="match status" value="1"/>
</dbReference>
<gene>
    <name evidence="2" type="ORF">FHX33_000857</name>
</gene>
<organism evidence="2 3">
    <name type="scientific">Leifsonia aquatica</name>
    <name type="common">Corynebacterium aquaticum</name>
    <dbReference type="NCBI Taxonomy" id="144185"/>
    <lineage>
        <taxon>Bacteria</taxon>
        <taxon>Bacillati</taxon>
        <taxon>Actinomycetota</taxon>
        <taxon>Actinomycetes</taxon>
        <taxon>Micrococcales</taxon>
        <taxon>Microbacteriaceae</taxon>
        <taxon>Leifsonia</taxon>
    </lineage>
</organism>
<dbReference type="Gene3D" id="1.40.20.10">
    <property type="entry name" value="CHAD domain"/>
    <property type="match status" value="1"/>
</dbReference>
<name>A0A7W4YIS6_LEIAQ</name>
<reference evidence="2 3" key="1">
    <citation type="submission" date="2020-08" db="EMBL/GenBank/DDBJ databases">
        <title>Sequencing the genomes of 1000 actinobacteria strains.</title>
        <authorList>
            <person name="Klenk H.-P."/>
        </authorList>
    </citation>
    <scope>NUCLEOTIDE SEQUENCE [LARGE SCALE GENOMIC DNA]</scope>
    <source>
        <strain evidence="2 3">DSM 20146</strain>
    </source>
</reference>
<feature type="domain" description="CHAD" evidence="1">
    <location>
        <begin position="1"/>
        <end position="256"/>
    </location>
</feature>
<dbReference type="SMART" id="SM00880">
    <property type="entry name" value="CHAD"/>
    <property type="match status" value="1"/>
</dbReference>
<dbReference type="PROSITE" id="PS51708">
    <property type="entry name" value="CHAD"/>
    <property type="match status" value="1"/>
</dbReference>
<dbReference type="InterPro" id="IPR007899">
    <property type="entry name" value="CHAD_dom"/>
</dbReference>
<dbReference type="InterPro" id="IPR038186">
    <property type="entry name" value="CHAD_dom_sf"/>
</dbReference>
<accession>A0A7W4YIS6</accession>
<protein>
    <submittedName>
        <fullName evidence="2">CHAD domain-containing protein</fullName>
    </submittedName>
</protein>
<dbReference type="EMBL" id="JACHVP010000001">
    <property type="protein sequence ID" value="MBB2966125.1"/>
    <property type="molecule type" value="Genomic_DNA"/>
</dbReference>
<evidence type="ECO:0000313" key="2">
    <source>
        <dbReference type="EMBL" id="MBB2966125.1"/>
    </source>
</evidence>
<evidence type="ECO:0000313" key="3">
    <source>
        <dbReference type="Proteomes" id="UP000538196"/>
    </source>
</evidence>
<evidence type="ECO:0000259" key="1">
    <source>
        <dbReference type="PROSITE" id="PS51708"/>
    </source>
</evidence>
<sequence>MFSLVAVSAELAEQLVAIESGGEDAVHQARTRVRRLRSVLSVYRKAFEPEETRRLRARLKTLGTRLGDVRDREVRADALDDLLRADDDPTVIDGVEALAVRARADHDSASTALLEHLRGRSQRRLLADLQAFVADPPLTSNGRKHPRKITRHGLAKAVQRVHAAHGESLDERHATRKAARRLRYAAEAVTDDLGRDAVRLASAAEVVQDALGAHRDDTLLADFLREHGLDAAAVRCERRAGEALEGLDGKLAAIDL</sequence>
<dbReference type="RefSeq" id="WP_021763466.1">
    <property type="nucleotide sequence ID" value="NZ_JACHVP010000001.1"/>
</dbReference>
<dbReference type="PANTHER" id="PTHR39339:SF1">
    <property type="entry name" value="CHAD DOMAIN-CONTAINING PROTEIN"/>
    <property type="match status" value="1"/>
</dbReference>
<dbReference type="AlphaFoldDB" id="A0A7W4YIS6"/>